<dbReference type="SUPFAM" id="SSF51735">
    <property type="entry name" value="NAD(P)-binding Rossmann-fold domains"/>
    <property type="match status" value="1"/>
</dbReference>
<dbReference type="RefSeq" id="WP_258330732.1">
    <property type="nucleotide sequence ID" value="NZ_JAPTGG010000003.1"/>
</dbReference>
<dbReference type="FunFam" id="3.40.50.1480:FF:000007">
    <property type="entry name" value="Adenosylhomocysteinase"/>
    <property type="match status" value="1"/>
</dbReference>
<evidence type="ECO:0000256" key="2">
    <source>
        <dbReference type="ARBA" id="ARBA00022490"/>
    </source>
</evidence>
<feature type="binding site" evidence="8">
    <location>
        <begin position="221"/>
        <end position="226"/>
    </location>
    <ligand>
        <name>NAD(+)</name>
        <dbReference type="ChEBI" id="CHEBI:57540"/>
    </ligand>
</feature>
<dbReference type="FunFam" id="3.40.50.1480:FF:000006">
    <property type="entry name" value="Adenosylhomocysteinase"/>
    <property type="match status" value="1"/>
</dbReference>
<dbReference type="NCBIfam" id="TIGR00936">
    <property type="entry name" value="ahcY"/>
    <property type="match status" value="1"/>
</dbReference>
<feature type="binding site" evidence="8">
    <location>
        <position position="367"/>
    </location>
    <ligand>
        <name>NAD(+)</name>
        <dbReference type="ChEBI" id="CHEBI:57540"/>
    </ligand>
</feature>
<keyword evidence="4 9" id="KW-0378">Hydrolase</keyword>
<keyword evidence="3 9" id="KW-0554">One-carbon metabolism</keyword>
<accession>A0A9J6RJI9</accession>
<feature type="binding site" evidence="8">
    <location>
        <position position="242"/>
    </location>
    <ligand>
        <name>NAD(+)</name>
        <dbReference type="ChEBI" id="CHEBI:57540"/>
    </ligand>
</feature>
<dbReference type="PIRSF" id="PIRSF001109">
    <property type="entry name" value="Ad_hcy_hydrolase"/>
    <property type="match status" value="1"/>
</dbReference>
<dbReference type="AlphaFoldDB" id="A0A9J6RJI9"/>
<protein>
    <recommendedName>
        <fullName evidence="6 9">Adenosylhomocysteinase</fullName>
        <ecNumber evidence="6 9">3.13.2.1</ecNumber>
    </recommendedName>
</protein>
<organism evidence="12 13">
    <name type="scientific">Dasania phycosphaerae</name>
    <dbReference type="NCBI Taxonomy" id="2950436"/>
    <lineage>
        <taxon>Bacteria</taxon>
        <taxon>Pseudomonadati</taxon>
        <taxon>Pseudomonadota</taxon>
        <taxon>Gammaproteobacteria</taxon>
        <taxon>Cellvibrionales</taxon>
        <taxon>Spongiibacteraceae</taxon>
        <taxon>Dasania</taxon>
    </lineage>
</organism>
<dbReference type="Gene3D" id="3.40.50.720">
    <property type="entry name" value="NAD(P)-binding Rossmann-like Domain"/>
    <property type="match status" value="1"/>
</dbReference>
<feature type="domain" description="S-adenosyl-L-homocysteine hydrolase NAD binding" evidence="11">
    <location>
        <begin position="190"/>
        <end position="366"/>
    </location>
</feature>
<dbReference type="Gene3D" id="3.40.50.1480">
    <property type="entry name" value="Adenosylhomocysteinase-like"/>
    <property type="match status" value="1"/>
</dbReference>
<comment type="catalytic activity">
    <reaction evidence="9">
        <text>S-adenosyl-L-homocysteine + H2O = L-homocysteine + adenosine</text>
        <dbReference type="Rhea" id="RHEA:21708"/>
        <dbReference type="ChEBI" id="CHEBI:15377"/>
        <dbReference type="ChEBI" id="CHEBI:16335"/>
        <dbReference type="ChEBI" id="CHEBI:57856"/>
        <dbReference type="ChEBI" id="CHEBI:58199"/>
        <dbReference type="EC" id="3.13.2.1"/>
    </reaction>
</comment>
<gene>
    <name evidence="12" type="primary">ahcY</name>
    <name evidence="12" type="ORF">O0V09_05175</name>
</gene>
<feature type="binding site" evidence="8">
    <location>
        <begin position="156"/>
        <end position="158"/>
    </location>
    <ligand>
        <name>NAD(+)</name>
        <dbReference type="ChEBI" id="CHEBI:57540"/>
    </ligand>
</feature>
<name>A0A9J6RJI9_9GAMM</name>
<feature type="binding site" evidence="7">
    <location>
        <position position="54"/>
    </location>
    <ligand>
        <name>substrate</name>
    </ligand>
</feature>
<dbReference type="GO" id="GO:0033353">
    <property type="term" value="P:S-adenosylmethionine cycle"/>
    <property type="evidence" value="ECO:0007669"/>
    <property type="project" value="TreeGrafter"/>
</dbReference>
<feature type="binding site" evidence="7">
    <location>
        <position position="155"/>
    </location>
    <ligand>
        <name>substrate</name>
    </ligand>
</feature>
<dbReference type="InterPro" id="IPR000043">
    <property type="entry name" value="Adenosylhomocysteinase-like"/>
</dbReference>
<dbReference type="GO" id="GO:0006730">
    <property type="term" value="P:one-carbon metabolic process"/>
    <property type="evidence" value="ECO:0007669"/>
    <property type="project" value="UniProtKB-UniRule"/>
</dbReference>
<keyword evidence="2" id="KW-0963">Cytoplasm</keyword>
<dbReference type="PANTHER" id="PTHR23420:SF0">
    <property type="entry name" value="ADENOSYLHOMOCYSTEINASE"/>
    <property type="match status" value="1"/>
</dbReference>
<dbReference type="SMART" id="SM00996">
    <property type="entry name" value="AdoHcyase"/>
    <property type="match status" value="1"/>
</dbReference>
<feature type="binding site" evidence="7">
    <location>
        <position position="130"/>
    </location>
    <ligand>
        <name>substrate</name>
    </ligand>
</feature>
<dbReference type="Pfam" id="PF00670">
    <property type="entry name" value="AdoHcyase_NAD"/>
    <property type="match status" value="1"/>
</dbReference>
<evidence type="ECO:0000313" key="13">
    <source>
        <dbReference type="Proteomes" id="UP001069090"/>
    </source>
</evidence>
<dbReference type="GO" id="GO:0005829">
    <property type="term" value="C:cytosol"/>
    <property type="evidence" value="ECO:0007669"/>
    <property type="project" value="TreeGrafter"/>
</dbReference>
<evidence type="ECO:0000256" key="1">
    <source>
        <dbReference type="ARBA" id="ARBA00007122"/>
    </source>
</evidence>
<dbReference type="PANTHER" id="PTHR23420">
    <property type="entry name" value="ADENOSYLHOMOCYSTEINASE"/>
    <property type="match status" value="1"/>
</dbReference>
<dbReference type="PROSITE" id="PS00738">
    <property type="entry name" value="ADOHCYASE_1"/>
    <property type="match status" value="1"/>
</dbReference>
<evidence type="ECO:0000259" key="11">
    <source>
        <dbReference type="SMART" id="SM00997"/>
    </source>
</evidence>
<feature type="binding site" evidence="7">
    <location>
        <position position="189"/>
    </location>
    <ligand>
        <name>substrate</name>
    </ligand>
</feature>
<dbReference type="GO" id="GO:0004013">
    <property type="term" value="F:adenosylhomocysteinase activity"/>
    <property type="evidence" value="ECO:0007669"/>
    <property type="project" value="UniProtKB-UniRule"/>
</dbReference>
<dbReference type="SUPFAM" id="SSF52283">
    <property type="entry name" value="Formate/glycerate dehydrogenase catalytic domain-like"/>
    <property type="match status" value="1"/>
</dbReference>
<comment type="caution">
    <text evidence="12">The sequence shown here is derived from an EMBL/GenBank/DDBJ whole genome shotgun (WGS) entry which is preliminary data.</text>
</comment>
<evidence type="ECO:0000256" key="7">
    <source>
        <dbReference type="PIRSR" id="PIRSR001109-1"/>
    </source>
</evidence>
<dbReference type="InterPro" id="IPR036291">
    <property type="entry name" value="NAD(P)-bd_dom_sf"/>
</dbReference>
<evidence type="ECO:0000313" key="12">
    <source>
        <dbReference type="EMBL" id="MCZ0864580.1"/>
    </source>
</evidence>
<comment type="similarity">
    <text evidence="1 10">Belongs to the adenosylhomocysteinase family.</text>
</comment>
<evidence type="ECO:0000256" key="10">
    <source>
        <dbReference type="RuleBase" id="RU004166"/>
    </source>
</evidence>
<sequence>MSDYKVADISLADWGRKELDIAETEMPALMAMREKYSPSQPLAGAKILGCIHMTIQTGVLIETLVALGAEVRWSSCNIFSTQDHAAAAIAAAGVPVFAWKGETEEEYEWCLEQTILKDGQPWDANMVLDDGGDLTLMLHNKYGHMLDRIHGITEETTTGVHRLQEMLEKGTLKVPAVNVNDSVTKSKNDNKYGCRHSLSDAIKRGTDHLLSGKKALVIGYGDVGKGSAQSLNQEGMIVRVAEIDPICAMQACMDGFEVVSPYNNGINTGKPEDTNKALLNNTDLIVTTTGNFNVCDSAILQSLKSGTVVCNIGHFDNEIDTAYMRKNWEWDEVKPQVHKVYRNKAENDHLILLSEGRLVNLGNATGHPSRIMDGSFANQVLAQIYLYERKFADLEADLKPAAITLEVLPKKLDEEVAAHMVNGFGGVLTKLTPEQADYIGVSVDGPYKTETYKY</sequence>
<dbReference type="EC" id="3.13.2.1" evidence="6 9"/>
<evidence type="ECO:0000256" key="5">
    <source>
        <dbReference type="ARBA" id="ARBA00023027"/>
    </source>
</evidence>
<evidence type="ECO:0000256" key="3">
    <source>
        <dbReference type="ARBA" id="ARBA00022563"/>
    </source>
</evidence>
<proteinExistence type="inferred from homology"/>
<dbReference type="EMBL" id="JAPTGG010000003">
    <property type="protein sequence ID" value="MCZ0864580.1"/>
    <property type="molecule type" value="Genomic_DNA"/>
</dbReference>
<dbReference type="PROSITE" id="PS00739">
    <property type="entry name" value="ADOHCYASE_2"/>
    <property type="match status" value="1"/>
</dbReference>
<dbReference type="InterPro" id="IPR042172">
    <property type="entry name" value="Adenosylhomocyst_ase-like_sf"/>
</dbReference>
<dbReference type="Pfam" id="PF05221">
    <property type="entry name" value="AdoHcyase"/>
    <property type="match status" value="1"/>
</dbReference>
<evidence type="ECO:0000256" key="9">
    <source>
        <dbReference type="RuleBase" id="RU000548"/>
    </source>
</evidence>
<dbReference type="NCBIfam" id="NF004005">
    <property type="entry name" value="PRK05476.2-3"/>
    <property type="match status" value="1"/>
</dbReference>
<dbReference type="SMART" id="SM00997">
    <property type="entry name" value="AdoHcyase_NAD"/>
    <property type="match status" value="1"/>
</dbReference>
<keyword evidence="13" id="KW-1185">Reference proteome</keyword>
<comment type="cofactor">
    <cofactor evidence="8 9">
        <name>NAD(+)</name>
        <dbReference type="ChEBI" id="CHEBI:57540"/>
    </cofactor>
    <text evidence="8 9">Binds 1 NAD(+) per subunit.</text>
</comment>
<feature type="binding site" evidence="7">
    <location>
        <position position="185"/>
    </location>
    <ligand>
        <name>substrate</name>
    </ligand>
</feature>
<evidence type="ECO:0000256" key="4">
    <source>
        <dbReference type="ARBA" id="ARBA00022801"/>
    </source>
</evidence>
<evidence type="ECO:0000256" key="6">
    <source>
        <dbReference type="NCBIfam" id="TIGR00936"/>
    </source>
</evidence>
<dbReference type="CDD" id="cd00401">
    <property type="entry name" value="SAHH"/>
    <property type="match status" value="1"/>
</dbReference>
<dbReference type="Proteomes" id="UP001069090">
    <property type="component" value="Unassembled WGS sequence"/>
</dbReference>
<evidence type="ECO:0000256" key="8">
    <source>
        <dbReference type="PIRSR" id="PIRSR001109-2"/>
    </source>
</evidence>
<feature type="binding site" evidence="8">
    <location>
        <position position="360"/>
    </location>
    <ligand>
        <name>NAD(+)</name>
        <dbReference type="ChEBI" id="CHEBI:57540"/>
    </ligand>
</feature>
<reference evidence="12 13" key="1">
    <citation type="submission" date="2022-12" db="EMBL/GenBank/DDBJ databases">
        <title>Dasania phycosphaerae sp. nov., isolated from particulate material of the south coast of Korea.</title>
        <authorList>
            <person name="Jiang Y."/>
        </authorList>
    </citation>
    <scope>NUCLEOTIDE SEQUENCE [LARGE SCALE GENOMIC DNA]</scope>
    <source>
        <strain evidence="12 13">GY-19</strain>
    </source>
</reference>
<dbReference type="InterPro" id="IPR015878">
    <property type="entry name" value="Ado_hCys_hydrolase_NAD-bd"/>
</dbReference>
<keyword evidence="5 8" id="KW-0520">NAD</keyword>
<dbReference type="InterPro" id="IPR020082">
    <property type="entry name" value="S-Ado-L-homoCys_hydrolase_CS"/>
</dbReference>
<feature type="binding site" evidence="8">
    <location>
        <begin position="312"/>
        <end position="314"/>
    </location>
    <ligand>
        <name>NAD(+)</name>
        <dbReference type="ChEBI" id="CHEBI:57540"/>
    </ligand>
</feature>
<comment type="pathway">
    <text evidence="9">Amino-acid biosynthesis; L-homocysteine biosynthesis; L-homocysteine from S-adenosyl-L-homocysteine: step 1/1.</text>
</comment>